<evidence type="ECO:0000313" key="3">
    <source>
        <dbReference type="Proteomes" id="UP000559256"/>
    </source>
</evidence>
<dbReference type="AlphaFoldDB" id="A0A8H5GA76"/>
<accession>A0A8H5GA76</accession>
<organism evidence="2 3">
    <name type="scientific">Tetrapyrgos nigripes</name>
    <dbReference type="NCBI Taxonomy" id="182062"/>
    <lineage>
        <taxon>Eukaryota</taxon>
        <taxon>Fungi</taxon>
        <taxon>Dikarya</taxon>
        <taxon>Basidiomycota</taxon>
        <taxon>Agaricomycotina</taxon>
        <taxon>Agaricomycetes</taxon>
        <taxon>Agaricomycetidae</taxon>
        <taxon>Agaricales</taxon>
        <taxon>Marasmiineae</taxon>
        <taxon>Marasmiaceae</taxon>
        <taxon>Tetrapyrgos</taxon>
    </lineage>
</organism>
<proteinExistence type="predicted"/>
<reference evidence="2 3" key="1">
    <citation type="journal article" date="2020" name="ISME J.">
        <title>Uncovering the hidden diversity of litter-decomposition mechanisms in mushroom-forming fungi.</title>
        <authorList>
            <person name="Floudas D."/>
            <person name="Bentzer J."/>
            <person name="Ahren D."/>
            <person name="Johansson T."/>
            <person name="Persson P."/>
            <person name="Tunlid A."/>
        </authorList>
    </citation>
    <scope>NUCLEOTIDE SEQUENCE [LARGE SCALE GENOMIC DNA]</scope>
    <source>
        <strain evidence="2 3">CBS 291.85</strain>
    </source>
</reference>
<feature type="signal peptide" evidence="1">
    <location>
        <begin position="1"/>
        <end position="21"/>
    </location>
</feature>
<protein>
    <recommendedName>
        <fullName evidence="4">Secreted protein</fullName>
    </recommendedName>
</protein>
<evidence type="ECO:0000313" key="2">
    <source>
        <dbReference type="EMBL" id="KAF5361171.1"/>
    </source>
</evidence>
<sequence length="64" mass="6765">MAMSLFLSLLVAALVPSRRNGSETSCAHTNPVHIPPALTAPPATFLIPSVTVVCMRVSIAEYTL</sequence>
<keyword evidence="3" id="KW-1185">Reference proteome</keyword>
<name>A0A8H5GA76_9AGAR</name>
<gene>
    <name evidence="2" type="ORF">D9758_009067</name>
</gene>
<feature type="chain" id="PRO_5034416364" description="Secreted protein" evidence="1">
    <location>
        <begin position="22"/>
        <end position="64"/>
    </location>
</feature>
<dbReference type="Proteomes" id="UP000559256">
    <property type="component" value="Unassembled WGS sequence"/>
</dbReference>
<comment type="caution">
    <text evidence="2">The sequence shown here is derived from an EMBL/GenBank/DDBJ whole genome shotgun (WGS) entry which is preliminary data.</text>
</comment>
<evidence type="ECO:0008006" key="4">
    <source>
        <dbReference type="Google" id="ProtNLM"/>
    </source>
</evidence>
<dbReference type="EMBL" id="JAACJM010000042">
    <property type="protein sequence ID" value="KAF5361171.1"/>
    <property type="molecule type" value="Genomic_DNA"/>
</dbReference>
<evidence type="ECO:0000256" key="1">
    <source>
        <dbReference type="SAM" id="SignalP"/>
    </source>
</evidence>
<keyword evidence="1" id="KW-0732">Signal</keyword>